<accession>A0A8S4MLT5</accession>
<evidence type="ECO:0000313" key="1">
    <source>
        <dbReference type="EMBL" id="CAH1275178.1"/>
    </source>
</evidence>
<dbReference type="PANTHER" id="PTHR47773:SF1">
    <property type="entry name" value="C2H2-TYPE DOMAIN-CONTAINING PROTEIN"/>
    <property type="match status" value="1"/>
</dbReference>
<sequence length="361" mass="40192">MLTRLDAFHWMHRFDAAVRTDYHPRTRYSSLSAAVFDNNKEDKGRLIAAIRAVGAQETFARVEFTINTLKGPAGMDDNQVHLFKGIEAIDNVWEAQQKYIECIQDPPDMPMYTITKYATVTSWHTKAEELAEKGHDAEMLNWTTRIVVPATHLPPHDVGDDPQGLRQDLDESDFLPNDDDVEAIQGAICAKTNGDLVIGDNASKTVVTVQVTGDGIGLIGTVAKCADYLMDCVNVLSVCIDAGGALYATINGDQGGLYKFEEEQWHRLVINGTTLCKHARKDLTQWDIMTSAADNEQLKGRFSSAIRGLLVSNFKAFSGVQHTVPGERWVSKTTYRPLELLDENESKTYFGQHPNIEQVCK</sequence>
<evidence type="ECO:0000313" key="2">
    <source>
        <dbReference type="Proteomes" id="UP000838412"/>
    </source>
</evidence>
<protein>
    <submittedName>
        <fullName evidence="1">Hypp9348 protein</fullName>
    </submittedName>
</protein>
<dbReference type="OrthoDB" id="10072098at2759"/>
<dbReference type="PANTHER" id="PTHR47773">
    <property type="entry name" value="SI:DKEY-9I5.2-RELATED"/>
    <property type="match status" value="1"/>
</dbReference>
<dbReference type="Proteomes" id="UP000838412">
    <property type="component" value="Unassembled WGS sequence"/>
</dbReference>
<name>A0A8S4MLT5_BRALA</name>
<comment type="caution">
    <text evidence="1">The sequence shown here is derived from an EMBL/GenBank/DDBJ whole genome shotgun (WGS) entry which is preliminary data.</text>
</comment>
<organism evidence="1 2">
    <name type="scientific">Branchiostoma lanceolatum</name>
    <name type="common">Common lancelet</name>
    <name type="synonym">Amphioxus lanceolatum</name>
    <dbReference type="NCBI Taxonomy" id="7740"/>
    <lineage>
        <taxon>Eukaryota</taxon>
        <taxon>Metazoa</taxon>
        <taxon>Chordata</taxon>
        <taxon>Cephalochordata</taxon>
        <taxon>Leptocardii</taxon>
        <taxon>Amphioxiformes</taxon>
        <taxon>Branchiostomatidae</taxon>
        <taxon>Branchiostoma</taxon>
    </lineage>
</organism>
<dbReference type="EMBL" id="CAKMNS010000026">
    <property type="protein sequence ID" value="CAH1275178.1"/>
    <property type="molecule type" value="Genomic_DNA"/>
</dbReference>
<reference evidence="1" key="1">
    <citation type="submission" date="2022-01" db="EMBL/GenBank/DDBJ databases">
        <authorList>
            <person name="Braso-Vives M."/>
        </authorList>
    </citation>
    <scope>NUCLEOTIDE SEQUENCE</scope>
</reference>
<proteinExistence type="predicted"/>
<keyword evidence="2" id="KW-1185">Reference proteome</keyword>
<gene>
    <name evidence="1" type="primary">Hypp9348</name>
    <name evidence="1" type="ORF">BLAG_LOCUS25734</name>
</gene>
<dbReference type="AlphaFoldDB" id="A0A8S4MLT5"/>